<dbReference type="PANTHER" id="PTHR43030">
    <property type="entry name" value="PHOSPHOENOLPYRUVATE SYNTHASE"/>
    <property type="match status" value="1"/>
</dbReference>
<gene>
    <name evidence="17" type="ORF">SAMN05192561_13014</name>
</gene>
<dbReference type="UniPathway" id="UPA00138"/>
<reference evidence="17 18" key="1">
    <citation type="submission" date="2016-10" db="EMBL/GenBank/DDBJ databases">
        <authorList>
            <person name="de Groot N.N."/>
        </authorList>
    </citation>
    <scope>NUCLEOTIDE SEQUENCE [LARGE SCALE GENOMIC DNA]</scope>
    <source>
        <strain evidence="17 18">IBRC-M10418</strain>
    </source>
</reference>
<keyword evidence="6" id="KW-0808">Transferase</keyword>
<keyword evidence="9 17" id="KW-0418">Kinase</keyword>
<dbReference type="InterPro" id="IPR002192">
    <property type="entry name" value="PPDK_AMP/ATP-bd"/>
</dbReference>
<dbReference type="GO" id="GO:0008986">
    <property type="term" value="F:pyruvate, water dikinase activity"/>
    <property type="evidence" value="ECO:0007669"/>
    <property type="project" value="UniProtKB-EC"/>
</dbReference>
<comment type="function">
    <text evidence="2">Catalyzes the phosphorylation of pyruvate to phosphoenolpyruvate.</text>
</comment>
<evidence type="ECO:0000256" key="11">
    <source>
        <dbReference type="ARBA" id="ARBA00022842"/>
    </source>
</evidence>
<comment type="cofactor">
    <cofactor evidence="1">
        <name>Mg(2+)</name>
        <dbReference type="ChEBI" id="CHEBI:18420"/>
    </cofactor>
</comment>
<evidence type="ECO:0000256" key="15">
    <source>
        <dbReference type="SAM" id="MobiDB-lite"/>
    </source>
</evidence>
<evidence type="ECO:0000256" key="7">
    <source>
        <dbReference type="ARBA" id="ARBA00022723"/>
    </source>
</evidence>
<keyword evidence="17" id="KW-0670">Pyruvate</keyword>
<evidence type="ECO:0000259" key="16">
    <source>
        <dbReference type="Pfam" id="PF01326"/>
    </source>
</evidence>
<dbReference type="InterPro" id="IPR006319">
    <property type="entry name" value="PEP_synth"/>
</dbReference>
<evidence type="ECO:0000256" key="5">
    <source>
        <dbReference type="ARBA" id="ARBA00011996"/>
    </source>
</evidence>
<evidence type="ECO:0000256" key="13">
    <source>
        <dbReference type="ARBA" id="ARBA00047700"/>
    </source>
</evidence>
<comment type="pathway">
    <text evidence="3">Carbohydrate biosynthesis; gluconeogenesis.</text>
</comment>
<dbReference type="SUPFAM" id="SSF56059">
    <property type="entry name" value="Glutathione synthetase ATP-binding domain-like"/>
    <property type="match status" value="1"/>
</dbReference>
<evidence type="ECO:0000256" key="9">
    <source>
        <dbReference type="ARBA" id="ARBA00022777"/>
    </source>
</evidence>
<organism evidence="17 18">
    <name type="scientific">Halopenitus malekzadehii</name>
    <dbReference type="NCBI Taxonomy" id="1267564"/>
    <lineage>
        <taxon>Archaea</taxon>
        <taxon>Methanobacteriati</taxon>
        <taxon>Methanobacteriota</taxon>
        <taxon>Stenosarchaea group</taxon>
        <taxon>Halobacteria</taxon>
        <taxon>Halobacteriales</taxon>
        <taxon>Haloferacaceae</taxon>
        <taxon>Halopenitus</taxon>
    </lineage>
</organism>
<dbReference type="Gene3D" id="3.30.1490.20">
    <property type="entry name" value="ATP-grasp fold, A domain"/>
    <property type="match status" value="1"/>
</dbReference>
<dbReference type="Gene3D" id="3.30.470.20">
    <property type="entry name" value="ATP-grasp fold, B domain"/>
    <property type="match status" value="1"/>
</dbReference>
<evidence type="ECO:0000256" key="14">
    <source>
        <dbReference type="ARBA" id="ARBA00071420"/>
    </source>
</evidence>
<evidence type="ECO:0000256" key="1">
    <source>
        <dbReference type="ARBA" id="ARBA00001946"/>
    </source>
</evidence>
<dbReference type="EMBL" id="FNWU01000030">
    <property type="protein sequence ID" value="SEH67893.1"/>
    <property type="molecule type" value="Genomic_DNA"/>
</dbReference>
<feature type="region of interest" description="Disordered" evidence="15">
    <location>
        <begin position="325"/>
        <end position="357"/>
    </location>
</feature>
<dbReference type="RefSeq" id="WP_092818060.1">
    <property type="nucleotide sequence ID" value="NZ_FNWU01000030.1"/>
</dbReference>
<dbReference type="PANTHER" id="PTHR43030:SF1">
    <property type="entry name" value="PHOSPHOENOLPYRUVATE SYNTHASE"/>
    <property type="match status" value="1"/>
</dbReference>
<feature type="compositionally biased region" description="Acidic residues" evidence="15">
    <location>
        <begin position="329"/>
        <end position="345"/>
    </location>
</feature>
<dbReference type="Proteomes" id="UP000199215">
    <property type="component" value="Unassembled WGS sequence"/>
</dbReference>
<protein>
    <recommendedName>
        <fullName evidence="14">Probable phosphoenolpyruvate synthase</fullName>
        <ecNumber evidence="5">2.7.9.2</ecNumber>
    </recommendedName>
    <alternativeName>
        <fullName evidence="12">Pyruvate, water dikinase</fullName>
    </alternativeName>
</protein>
<dbReference type="STRING" id="1267564.SAMN05192561_13014"/>
<keyword evidence="18" id="KW-1185">Reference proteome</keyword>
<feature type="domain" description="Pyruvate phosphate dikinase AMP/ATP-binding" evidence="16">
    <location>
        <begin position="21"/>
        <end position="337"/>
    </location>
</feature>
<dbReference type="GO" id="GO:0005524">
    <property type="term" value="F:ATP binding"/>
    <property type="evidence" value="ECO:0007669"/>
    <property type="project" value="UniProtKB-KW"/>
</dbReference>
<evidence type="ECO:0000256" key="3">
    <source>
        <dbReference type="ARBA" id="ARBA00004742"/>
    </source>
</evidence>
<keyword evidence="7" id="KW-0479">Metal-binding</keyword>
<evidence type="ECO:0000313" key="17">
    <source>
        <dbReference type="EMBL" id="SEH67893.1"/>
    </source>
</evidence>
<dbReference type="AlphaFoldDB" id="A0A1H6K4N2"/>
<evidence type="ECO:0000256" key="10">
    <source>
        <dbReference type="ARBA" id="ARBA00022840"/>
    </source>
</evidence>
<comment type="catalytic activity">
    <reaction evidence="13">
        <text>pyruvate + ATP + H2O = phosphoenolpyruvate + AMP + phosphate + 2 H(+)</text>
        <dbReference type="Rhea" id="RHEA:11364"/>
        <dbReference type="ChEBI" id="CHEBI:15361"/>
        <dbReference type="ChEBI" id="CHEBI:15377"/>
        <dbReference type="ChEBI" id="CHEBI:15378"/>
        <dbReference type="ChEBI" id="CHEBI:30616"/>
        <dbReference type="ChEBI" id="CHEBI:43474"/>
        <dbReference type="ChEBI" id="CHEBI:58702"/>
        <dbReference type="ChEBI" id="CHEBI:456215"/>
        <dbReference type="EC" id="2.7.9.2"/>
    </reaction>
</comment>
<evidence type="ECO:0000256" key="12">
    <source>
        <dbReference type="ARBA" id="ARBA00033470"/>
    </source>
</evidence>
<keyword evidence="10" id="KW-0067">ATP-binding</keyword>
<proteinExistence type="inferred from homology"/>
<name>A0A1H6K4N2_9EURY</name>
<dbReference type="GO" id="GO:0006094">
    <property type="term" value="P:gluconeogenesis"/>
    <property type="evidence" value="ECO:0007669"/>
    <property type="project" value="UniProtKB-UniPathway"/>
</dbReference>
<keyword evidence="8" id="KW-0547">Nucleotide-binding</keyword>
<comment type="similarity">
    <text evidence="4">Belongs to the PEP-utilizing enzyme family.</text>
</comment>
<evidence type="ECO:0000256" key="6">
    <source>
        <dbReference type="ARBA" id="ARBA00022679"/>
    </source>
</evidence>
<evidence type="ECO:0000256" key="4">
    <source>
        <dbReference type="ARBA" id="ARBA00007837"/>
    </source>
</evidence>
<sequence>MTDPQYIVDFASERCTKEHIDLVGGKNASLGELMEAGENVQVPPGVAVTTAFYDAFLEARSLDEYIADRIAEVDIDDDEAVAAASREIRDRITNASLPSFLAEELQSSWERLQERTRTAELQVAVRSSATAEDLPDASFAGQQDTYLNVTDLETVTQRTKECMASLFTERAITYRAKHGFDRDEVRISVGIQKMVEARSSGVMFTVNPANGDRSKVRIESNWGLGEAVVSGIVTPDSFLVDKPVYKIVDRNVPEKDVMTVPTDAGTEEVDIDDDKRDVPSVTADELIGLTDLATTIEDHYDEPQDIEWAIEGEGEDKRYFILQSRPETAWEETGDDGEATDDGSEPDSAADQILDHL</sequence>
<dbReference type="EC" id="2.7.9.2" evidence="5"/>
<keyword evidence="11" id="KW-0460">Magnesium</keyword>
<dbReference type="InterPro" id="IPR013815">
    <property type="entry name" value="ATP_grasp_subdomain_1"/>
</dbReference>
<accession>A0A1H6K4N2</accession>
<dbReference type="FunFam" id="3.30.1490.20:FF:000010">
    <property type="entry name" value="Phosphoenolpyruvate synthase"/>
    <property type="match status" value="1"/>
</dbReference>
<evidence type="ECO:0000256" key="2">
    <source>
        <dbReference type="ARBA" id="ARBA00002988"/>
    </source>
</evidence>
<dbReference type="Pfam" id="PF01326">
    <property type="entry name" value="PPDK_N"/>
    <property type="match status" value="1"/>
</dbReference>
<dbReference type="OrthoDB" id="23397at2157"/>
<evidence type="ECO:0000313" key="18">
    <source>
        <dbReference type="Proteomes" id="UP000199215"/>
    </source>
</evidence>
<evidence type="ECO:0000256" key="8">
    <source>
        <dbReference type="ARBA" id="ARBA00022741"/>
    </source>
</evidence>
<dbReference type="GO" id="GO:0046872">
    <property type="term" value="F:metal ion binding"/>
    <property type="evidence" value="ECO:0007669"/>
    <property type="project" value="UniProtKB-KW"/>
</dbReference>